<dbReference type="Proteomes" id="UP000288002">
    <property type="component" value="Unassembled WGS sequence"/>
</dbReference>
<evidence type="ECO:0000259" key="6">
    <source>
        <dbReference type="Pfam" id="PF12256"/>
    </source>
</evidence>
<feature type="domain" description="Insecticide toxin TcdB middle/N-terminal" evidence="6">
    <location>
        <begin position="636"/>
        <end position="804"/>
    </location>
</feature>
<evidence type="ECO:0000256" key="3">
    <source>
        <dbReference type="ARBA" id="ARBA00023026"/>
    </source>
</evidence>
<dbReference type="InterPro" id="IPR022045">
    <property type="entry name" value="TcdB_toxin_mid/N"/>
</dbReference>
<feature type="domain" description="Insecticide toxin TcdB middle/C-terminal" evidence="5">
    <location>
        <begin position="852"/>
        <end position="996"/>
    </location>
</feature>
<comment type="subcellular location">
    <subcellularLocation>
        <location evidence="1">Secreted</location>
    </subcellularLocation>
</comment>
<evidence type="ECO:0000313" key="8">
    <source>
        <dbReference type="Proteomes" id="UP000288002"/>
    </source>
</evidence>
<dbReference type="Pfam" id="PF12255">
    <property type="entry name" value="TcdB_toxin_midC"/>
    <property type="match status" value="1"/>
</dbReference>
<evidence type="ECO:0000313" key="7">
    <source>
        <dbReference type="EMBL" id="RVD77124.1"/>
    </source>
</evidence>
<dbReference type="GO" id="GO:0005737">
    <property type="term" value="C:cytoplasm"/>
    <property type="evidence" value="ECO:0007669"/>
    <property type="project" value="InterPro"/>
</dbReference>
<proteinExistence type="predicted"/>
<dbReference type="Pfam" id="PF03534">
    <property type="entry name" value="SpvB"/>
    <property type="match status" value="1"/>
</dbReference>
<feature type="compositionally biased region" description="Basic and acidic residues" evidence="4">
    <location>
        <begin position="832"/>
        <end position="841"/>
    </location>
</feature>
<evidence type="ECO:0000256" key="2">
    <source>
        <dbReference type="ARBA" id="ARBA00022525"/>
    </source>
</evidence>
<comment type="caution">
    <text evidence="7">The sequence shown here is derived from an EMBL/GenBank/DDBJ whole genome shotgun (WGS) entry which is preliminary data.</text>
</comment>
<reference evidence="7 8" key="1">
    <citation type="submission" date="2016-10" db="EMBL/GenBank/DDBJ databases">
        <title>Search of new enzymes for the oxidation of sulfur compounds.</title>
        <authorList>
            <person name="Novo A."/>
            <person name="Moreira I.S."/>
            <person name="Castro P.M."/>
        </authorList>
    </citation>
    <scope>NUCLEOTIDE SEQUENCE [LARGE SCALE GENOMIC DNA]</scope>
    <source>
        <strain evidence="7 8">A9</strain>
    </source>
</reference>
<gene>
    <name evidence="7" type="ORF">A9HBioS_3147</name>
</gene>
<dbReference type="SUPFAM" id="SSF69318">
    <property type="entry name" value="Integrin alpha N-terminal domain"/>
    <property type="match status" value="1"/>
</dbReference>
<dbReference type="EMBL" id="MKWS01000009">
    <property type="protein sequence ID" value="RVD77124.1"/>
    <property type="molecule type" value="Genomic_DNA"/>
</dbReference>
<dbReference type="RefSeq" id="WP_254432802.1">
    <property type="nucleotide sequence ID" value="NZ_MKWS01000009.1"/>
</dbReference>
<organism evidence="7 8">
    <name type="scientific">Pseudomonas koreensis</name>
    <dbReference type="NCBI Taxonomy" id="198620"/>
    <lineage>
        <taxon>Bacteria</taxon>
        <taxon>Pseudomonadati</taxon>
        <taxon>Pseudomonadota</taxon>
        <taxon>Gammaproteobacteria</taxon>
        <taxon>Pseudomonadales</taxon>
        <taxon>Pseudomonadaceae</taxon>
        <taxon>Pseudomonas</taxon>
    </lineage>
</organism>
<keyword evidence="2" id="KW-0964">Secreted</keyword>
<evidence type="ECO:0000256" key="4">
    <source>
        <dbReference type="SAM" id="MobiDB-lite"/>
    </source>
</evidence>
<evidence type="ECO:0000259" key="5">
    <source>
        <dbReference type="Pfam" id="PF12255"/>
    </source>
</evidence>
<dbReference type="GO" id="GO:0005576">
    <property type="term" value="C:extracellular region"/>
    <property type="evidence" value="ECO:0007669"/>
    <property type="project" value="UniProtKB-SubCell"/>
</dbReference>
<sequence>MKTTQKPMAFSAPSLPKGGGAIQSIGKGLAELGTHGTAGYEIALPISPGRGFSPALSLNYASNAGNGVFGIGWGISLPTVARRTSNGVPAYEPDDEIAGPGDDLWMPERDTKGNVIRQTVDAYKDLQLATPYSVVRHFPRVESTFDRIEHWSSNQDTPGFWLVHGADGSLHLHGKSADARRSDPQQPERVGEWLLEESMNAHGEHIRYQYETRHGQCYLRRIHYGNFEAQANLYAWATSGTADVQWHFELLFDYGVLSTRLTEKPVPVQKAWPERSDTFSSFVFGFQSDTRHLCRQVLMYHHFPEETGTDPMLVRRLLLEYRQSTLGYQQLSAAHDQAFDESARIDSRPPVEFGYSEFKCPDPAQAWQPFAHMHGLNDGQHYQLLDLYGEGMPGILYCAEEDWHYREPCRVKGTSDEVAYAQWHSLPRLPDCHNAERGRMSLCDLTGDGRLDWLIVEHGIAGFMSLQPGRGWSGFVPFDAFPLEFSSPQGQLADVMGNGLNDFALIGHRSVRLYANRRAQGFAPPLDVLRGDDDDELPVISTSLSELVAFSDVLGSGQQHLLRIRPNEVKCWPNLGRGCFGKGIVLGNLNLNAETFDASRLRLADLDGSGAVDVVYLREDQLQIFMNRGGTGFAPPVSVPWPQGTRYDSRCQVSVADLQGIGCSSLIFSVTQGQTRHWRYDFVARKPYLLTSTNNNMGLAEQVLYRSSAQEWLDEKERLPDEEQTPVCHVPFAMHLVSQQIRLDEVSGNRLTQCFRYRQGYYDGIERQFRGFGLLVQTDREIGEHADSTSGTAPCLLKKWFHTGQSVVPPHRGYDRSDKNALTPGKTLLTRHTPDDGDKPVEAANACSETELARALGGRLLRTELFGADSQSNPTTLYRVEQYRYAVRVLQPAVHPQRHARLLPLAFESVSYQYDGFTDDPQVVHTFNLQHDAFGCVTHCVKVHYARRLTTGDTSPFTDADEKQWWLDAHDPAQQHFYVSETLAEFIHLEEPQGWRPALPWRQRTNALKFSAVPLDGGLQAADMSLEKLLDRVKTDAWVNGRALTSMTVQRYRDSKTGAVLADGVAHFEALVDHLESAELDEDALGAFDVLVEKDRPGKTMLEASGYHRMAFFLPSSASGSTVWSVKSGFQTYSGLAGFYRAITLQTHKSVGVTEITYDAYWCLPTQFKLPDGCSTHVTYNYRTFQPRQITDPNGNIEEGIFDGFGQMLVRSFYRKKDQTLIGFKPVAEYRQPVSSDPASVIENPQEALQGMASAMFYAPCGWMGRLSAEARADKAWFKRCVTRQDVLPDGHVRAATRSRLTTAQSRNVDEEKLYRELLISTRTPVRIICLSADRFADDDAPRQIRMNLTDLDGSGRTLQHIQKVESGPAYVIDEQGRPSLEGGKTKEAFAPQRWKVSGRVEYNNKGLPVRTCRAFFADRHHGLDHTFAGTPDTCDEHHYDALNRLTQVRLANSNGEVWLHRTTRHPWYTVEEDANDTFDEMSATPAGSTGDAA</sequence>
<protein>
    <submittedName>
        <fullName evidence="7">Virulence plasmid 65kDa B protein</fullName>
    </submittedName>
</protein>
<dbReference type="PRINTS" id="PR01341">
    <property type="entry name" value="SALSPVBPROT"/>
</dbReference>
<accession>A0AA94EN15</accession>
<dbReference type="Pfam" id="PF12256">
    <property type="entry name" value="TcdB_toxin_midN"/>
    <property type="match status" value="1"/>
</dbReference>
<name>A0AA94EN15_9PSED</name>
<dbReference type="InterPro" id="IPR022044">
    <property type="entry name" value="TcdB_toxin_mid/C"/>
</dbReference>
<feature type="region of interest" description="Disordered" evidence="4">
    <location>
        <begin position="809"/>
        <end position="841"/>
    </location>
</feature>
<dbReference type="InterPro" id="IPR028994">
    <property type="entry name" value="Integrin_alpha_N"/>
</dbReference>
<evidence type="ECO:0000256" key="1">
    <source>
        <dbReference type="ARBA" id="ARBA00004613"/>
    </source>
</evidence>
<dbReference type="InterPro" id="IPR003284">
    <property type="entry name" value="Sal_SpvB"/>
</dbReference>
<keyword evidence="3" id="KW-0843">Virulence</keyword>